<evidence type="ECO:0000313" key="5">
    <source>
        <dbReference type="Proteomes" id="UP000539957"/>
    </source>
</evidence>
<sequence>MPSHLRPPSRLSATDAAKFGLHVALLFVAFLAAYEMRRALPISWWLTHSDALRVIGWAALYAAIGGGVELVLKTERSAWRFSSLGDLVVLARSLVIGMGLFLLSVFVLDRGLQLPRSVLVLTLVFSLAGLGGLRLSWRLAHDPRVLGRLGGSLHQALSQPSLRDQKPMLVVGELASADAHLRHLLSDATSPYRPVGIISPHAAEVGLRLHGVPVLGAIGHWKLPQGSAETPRYAILFLDDPVQAWGVSPLRIGEVRREGHTLLRPRRLVDLATPDADPHALKEIPLEEFLPRSPIQLNPSQVQTLIRGKRVLVTGAGGSIGSEICRQLQGLDCAHLTLVDHSEFLLFEIDRELANADALASRRAVLANVRNEQRIRDLFMEERPDIVFHAAALKHVTLVEQNPSEGVLTNVLGTWNVIQAAIAAEAAQFVLVSTDKAVAPTNVMGATKRIAESLLEIAPPSSTRLSAVRFGNVLGSAGSVVPIFQKQIAQGGPVTVTHPDVDRYFMTIPEAVQLVLHSTAINAARPQSTPSKFLLEMGKPVKIVDLARQMIELTGQVPDVDIKIEFTGLKPGEKLSEALYDSDEIVSDCAHGIMEVRPATAPITTPTSITALIKLARESDPQTVAASVNCMLTASRQPPAASSPNAKATVGHTA</sequence>
<dbReference type="EMBL" id="JACHKY010000003">
    <property type="protein sequence ID" value="MBB4798273.1"/>
    <property type="molecule type" value="Genomic_DNA"/>
</dbReference>
<protein>
    <submittedName>
        <fullName evidence="4">O-antigen biosynthesis protein WbqV</fullName>
    </submittedName>
</protein>
<accession>A0A7W7N3D3</accession>
<feature type="transmembrane region" description="Helical" evidence="2">
    <location>
        <begin position="118"/>
        <end position="137"/>
    </location>
</feature>
<evidence type="ECO:0000259" key="3">
    <source>
        <dbReference type="Pfam" id="PF02719"/>
    </source>
</evidence>
<feature type="transmembrane region" description="Helical" evidence="2">
    <location>
        <begin position="54"/>
        <end position="72"/>
    </location>
</feature>
<feature type="domain" description="Polysaccharide biosynthesis protein CapD-like" evidence="3">
    <location>
        <begin position="311"/>
        <end position="591"/>
    </location>
</feature>
<proteinExistence type="inferred from homology"/>
<comment type="similarity">
    <text evidence="1">Belongs to the polysaccharide synthase family.</text>
</comment>
<name>A0A7W7N3D3_9CAUL</name>
<keyword evidence="2" id="KW-0812">Transmembrane</keyword>
<keyword evidence="2" id="KW-1133">Transmembrane helix</keyword>
<dbReference type="CDD" id="cd05237">
    <property type="entry name" value="UDP_invert_4-6DH_SDR_e"/>
    <property type="match status" value="1"/>
</dbReference>
<evidence type="ECO:0000313" key="4">
    <source>
        <dbReference type="EMBL" id="MBB4798273.1"/>
    </source>
</evidence>
<keyword evidence="2" id="KW-0472">Membrane</keyword>
<dbReference type="InterPro" id="IPR036291">
    <property type="entry name" value="NAD(P)-bd_dom_sf"/>
</dbReference>
<dbReference type="PANTHER" id="PTHR43318">
    <property type="entry name" value="UDP-N-ACETYLGLUCOSAMINE 4,6-DEHYDRATASE"/>
    <property type="match status" value="1"/>
</dbReference>
<dbReference type="Proteomes" id="UP000539957">
    <property type="component" value="Unassembled WGS sequence"/>
</dbReference>
<dbReference type="AlphaFoldDB" id="A0A7W7N3D3"/>
<dbReference type="RefSeq" id="WP_184269625.1">
    <property type="nucleotide sequence ID" value="NZ_JACHKY010000003.1"/>
</dbReference>
<keyword evidence="5" id="KW-1185">Reference proteome</keyword>
<dbReference type="Pfam" id="PF02719">
    <property type="entry name" value="Polysacc_synt_2"/>
    <property type="match status" value="1"/>
</dbReference>
<dbReference type="InterPro" id="IPR003869">
    <property type="entry name" value="Polysac_CapD-like"/>
</dbReference>
<feature type="transmembrane region" description="Helical" evidence="2">
    <location>
        <begin position="16"/>
        <end position="34"/>
    </location>
</feature>
<dbReference type="InterPro" id="IPR051203">
    <property type="entry name" value="Polysaccharide_Synthase-Rel"/>
</dbReference>
<dbReference type="SUPFAM" id="SSF51735">
    <property type="entry name" value="NAD(P)-binding Rossmann-fold domains"/>
    <property type="match status" value="1"/>
</dbReference>
<evidence type="ECO:0000256" key="1">
    <source>
        <dbReference type="ARBA" id="ARBA00007430"/>
    </source>
</evidence>
<gene>
    <name evidence="4" type="ORF">HNP32_002017</name>
</gene>
<reference evidence="4 5" key="1">
    <citation type="submission" date="2020-08" db="EMBL/GenBank/DDBJ databases">
        <title>Functional genomics of gut bacteria from endangered species of beetles.</title>
        <authorList>
            <person name="Carlos-Shanley C."/>
        </authorList>
    </citation>
    <scope>NUCLEOTIDE SEQUENCE [LARGE SCALE GENOMIC DNA]</scope>
    <source>
        <strain evidence="4 5">S00123</strain>
    </source>
</reference>
<feature type="transmembrane region" description="Helical" evidence="2">
    <location>
        <begin position="84"/>
        <end position="106"/>
    </location>
</feature>
<dbReference type="PANTHER" id="PTHR43318:SF1">
    <property type="entry name" value="POLYSACCHARIDE BIOSYNTHESIS PROTEIN EPSC-RELATED"/>
    <property type="match status" value="1"/>
</dbReference>
<dbReference type="Gene3D" id="3.40.50.720">
    <property type="entry name" value="NAD(P)-binding Rossmann-like Domain"/>
    <property type="match status" value="1"/>
</dbReference>
<comment type="caution">
    <text evidence="4">The sequence shown here is derived from an EMBL/GenBank/DDBJ whole genome shotgun (WGS) entry which is preliminary data.</text>
</comment>
<evidence type="ECO:0000256" key="2">
    <source>
        <dbReference type="SAM" id="Phobius"/>
    </source>
</evidence>
<organism evidence="4 5">
    <name type="scientific">Brevundimonas bullata</name>
    <dbReference type="NCBI Taxonomy" id="13160"/>
    <lineage>
        <taxon>Bacteria</taxon>
        <taxon>Pseudomonadati</taxon>
        <taxon>Pseudomonadota</taxon>
        <taxon>Alphaproteobacteria</taxon>
        <taxon>Caulobacterales</taxon>
        <taxon>Caulobacteraceae</taxon>
        <taxon>Brevundimonas</taxon>
    </lineage>
</organism>